<evidence type="ECO:0000256" key="5">
    <source>
        <dbReference type="ARBA" id="ARBA00023180"/>
    </source>
</evidence>
<dbReference type="Proteomes" id="UP001328107">
    <property type="component" value="Unassembled WGS sequence"/>
</dbReference>
<dbReference type="InterPro" id="IPR001846">
    <property type="entry name" value="VWF_type-D"/>
</dbReference>
<evidence type="ECO:0000256" key="7">
    <source>
        <dbReference type="SAM" id="MobiDB-lite"/>
    </source>
</evidence>
<accession>A0AAN4Z279</accession>
<dbReference type="InterPro" id="IPR011030">
    <property type="entry name" value="Lipovitellin_superhlx_dom"/>
</dbReference>
<feature type="domain" description="Vitellogenin" evidence="8">
    <location>
        <begin position="1"/>
        <end position="208"/>
    </location>
</feature>
<comment type="caution">
    <text evidence="10">The sequence shown here is derived from an EMBL/GenBank/DDBJ whole genome shotgun (WGS) entry which is preliminary data.</text>
</comment>
<reference evidence="11" key="1">
    <citation type="submission" date="2022-10" db="EMBL/GenBank/DDBJ databases">
        <title>Genome assembly of Pristionchus species.</title>
        <authorList>
            <person name="Yoshida K."/>
            <person name="Sommer R.J."/>
        </authorList>
    </citation>
    <scope>NUCLEOTIDE SEQUENCE [LARGE SCALE GENOMIC DNA]</scope>
    <source>
        <strain evidence="11">RS5460</strain>
    </source>
</reference>
<evidence type="ECO:0000256" key="1">
    <source>
        <dbReference type="ARBA" id="ARBA00004613"/>
    </source>
</evidence>
<dbReference type="InterPro" id="IPR015255">
    <property type="entry name" value="Vitellinogen_open_b-sht"/>
</dbReference>
<protein>
    <submittedName>
        <fullName evidence="10">Uncharacterized protein</fullName>
    </submittedName>
</protein>
<feature type="non-terminal residue" evidence="10">
    <location>
        <position position="1082"/>
    </location>
</feature>
<dbReference type="PANTHER" id="PTHR23345:SF15">
    <property type="entry name" value="VITELLOGENIN 1-RELATED"/>
    <property type="match status" value="1"/>
</dbReference>
<dbReference type="AlphaFoldDB" id="A0AAN4Z279"/>
<dbReference type="SMART" id="SM01169">
    <property type="entry name" value="DUF1943"/>
    <property type="match status" value="1"/>
</dbReference>
<evidence type="ECO:0000313" key="10">
    <source>
        <dbReference type="EMBL" id="GMR33187.1"/>
    </source>
</evidence>
<comment type="caution">
    <text evidence="6">Lacks conserved residue(s) required for the propagation of feature annotation.</text>
</comment>
<dbReference type="PANTHER" id="PTHR23345">
    <property type="entry name" value="VITELLOGENIN-RELATED"/>
    <property type="match status" value="1"/>
</dbReference>
<dbReference type="Pfam" id="PF00094">
    <property type="entry name" value="VWD"/>
    <property type="match status" value="1"/>
</dbReference>
<dbReference type="Pfam" id="PF01347">
    <property type="entry name" value="Vitellogenin_N"/>
    <property type="match status" value="1"/>
</dbReference>
<name>A0AAN4Z279_9BILA</name>
<keyword evidence="2" id="KW-0964">Secreted</keyword>
<dbReference type="SUPFAM" id="SSF56968">
    <property type="entry name" value="Lipovitellin-phosvitin complex, beta-sheet shell regions"/>
    <property type="match status" value="1"/>
</dbReference>
<dbReference type="FunFam" id="2.20.80.10:FF:000005">
    <property type="entry name" value="Vit-6"/>
    <property type="match status" value="1"/>
</dbReference>
<gene>
    <name evidence="10" type="ORF">PMAYCL1PPCAC_03382</name>
</gene>
<dbReference type="PROSITE" id="PS51233">
    <property type="entry name" value="VWFD"/>
    <property type="match status" value="1"/>
</dbReference>
<keyword evidence="5" id="KW-0325">Glycoprotein</keyword>
<dbReference type="SMART" id="SM00216">
    <property type="entry name" value="VWD"/>
    <property type="match status" value="1"/>
</dbReference>
<dbReference type="Gene3D" id="1.25.10.20">
    <property type="entry name" value="Vitellinogen, superhelical"/>
    <property type="match status" value="1"/>
</dbReference>
<feature type="non-terminal residue" evidence="10">
    <location>
        <position position="1"/>
    </location>
</feature>
<feature type="domain" description="VWFD" evidence="9">
    <location>
        <begin position="865"/>
        <end position="1036"/>
    </location>
</feature>
<evidence type="ECO:0000256" key="4">
    <source>
        <dbReference type="ARBA" id="ARBA00023157"/>
    </source>
</evidence>
<dbReference type="GO" id="GO:0005319">
    <property type="term" value="F:lipid transporter activity"/>
    <property type="evidence" value="ECO:0007669"/>
    <property type="project" value="InterPro"/>
</dbReference>
<feature type="compositionally biased region" description="Acidic residues" evidence="7">
    <location>
        <begin position="1053"/>
        <end position="1062"/>
    </location>
</feature>
<dbReference type="Gene3D" id="2.20.80.10">
    <property type="entry name" value="Lipovitellin-phosvitin complex, chain A, domain 4"/>
    <property type="match status" value="1"/>
</dbReference>
<evidence type="ECO:0000256" key="3">
    <source>
        <dbReference type="ARBA" id="ARBA00022761"/>
    </source>
</evidence>
<evidence type="ECO:0000259" key="8">
    <source>
        <dbReference type="PROSITE" id="PS51211"/>
    </source>
</evidence>
<feature type="region of interest" description="Disordered" evidence="7">
    <location>
        <begin position="1048"/>
        <end position="1082"/>
    </location>
</feature>
<keyword evidence="3" id="KW-0758">Storage protein</keyword>
<organism evidence="10 11">
    <name type="scientific">Pristionchus mayeri</name>
    <dbReference type="NCBI Taxonomy" id="1317129"/>
    <lineage>
        <taxon>Eukaryota</taxon>
        <taxon>Metazoa</taxon>
        <taxon>Ecdysozoa</taxon>
        <taxon>Nematoda</taxon>
        <taxon>Chromadorea</taxon>
        <taxon>Rhabditida</taxon>
        <taxon>Rhabditina</taxon>
        <taxon>Diplogasteromorpha</taxon>
        <taxon>Diplogasteroidea</taxon>
        <taxon>Neodiplogasteridae</taxon>
        <taxon>Pristionchus</taxon>
    </lineage>
</organism>
<dbReference type="InterPro" id="IPR015819">
    <property type="entry name" value="Lipid_transp_b-sht_shell"/>
</dbReference>
<dbReference type="PROSITE" id="PS51211">
    <property type="entry name" value="VITELLOGENIN"/>
    <property type="match status" value="1"/>
</dbReference>
<keyword evidence="11" id="KW-1185">Reference proteome</keyword>
<dbReference type="GO" id="GO:0005576">
    <property type="term" value="C:extracellular region"/>
    <property type="evidence" value="ECO:0007669"/>
    <property type="project" value="UniProtKB-SubCell"/>
</dbReference>
<sequence>EERKCPRDVKERFVRDLVEEFEKAETRYEKILALKTIANSGMDLIVFPLEKIIRDEKEEKTIRIQAIESLRKLRSVLARKMVSVLMPVYKNTRERPEIRVAAFHQLMQTIPEKNVIEKIVNQLEREPSTQVHSFVHSALEQLSRSENPCEKSMSNAIKTALRMARVQPRKLLSSTYKHFSLFSEEQKAGATLNWAALFANDSVLPKEVMTTLETTFAGQWNKYLAQIGFSQHNIDQVLYKIIEKVDQQGLEEVIVRGKRSATFKPTEILRGLFSKLSIVSRKQQDQDPHALVYVRFRDMDYALLPIDEDVIPEIIKSVVRNGRIELGEIESILAKGYRFNTLLSSFVYERTRTIVHSLGTPLVYSSKMPTIFNVEGLVKVEIEPKNGKSIDGLRLRIQARPTLASTHVTSVECVNPMVSLGVKMLHSAQMNVPVDMTTEMKWEDKFEVKTTLALPQESRRLAQISTRPVSFVRVWPKDTRSYVESKEKTIYVEELETLVHKIRSSHLEKATGMKINVEGHVHGHIWERGTERIPSAMLIGENNLEITFEKTEETPKEYVIKTEMEQFNEEKMERPSMERFFDEDNKEHFKTEEYEEAEDEEERRSFFHKYAKEYKSEKAYSHRLFAQIKSVGGRKERKAEMEVRSVCDDKLRHCKIDFSGMRTPLVEKETRDWKMQSSIEMLYPEMPASLKELKEQKHRELSINVESRWGSDEKNEMKIKIQGEQNKEQKKWMKLVAEKKEEMTALEEYSLLVESAMLNQYKLVAKYEIACPFTRSLVDRIYSYAKSSLIKVSAPWYKTSINYGHNEERIVRAQLTIEPSTRQYANLTIETPSEKLSIRDYRLPMPLRLVNIRRQSMTPIQETKAQCTVESRKVNSFDDVIYRTPMTTCYTVLAKDCSSSQPKFAVLIKKISKNGEEKKMKIVSKDSVIELEMDKREDKMRVTIDGEEVERREKLENARVYKKNDLVVVELDGVSVEFDGYTAKVKMSEYYKNKQCGICGHFDGEKKNEFRRADNEETEDLEEFHRSFLVKDDECKIEEGKVSEKKNYRVEWEESSSEEESIFETKWDKKAKKSDKKYEEEE</sequence>
<dbReference type="GO" id="GO:0045735">
    <property type="term" value="F:nutrient reservoir activity"/>
    <property type="evidence" value="ECO:0007669"/>
    <property type="project" value="UniProtKB-KW"/>
</dbReference>
<dbReference type="SUPFAM" id="SSF48431">
    <property type="entry name" value="Lipovitellin-phosvitin complex, superhelical domain"/>
    <property type="match status" value="1"/>
</dbReference>
<dbReference type="InterPro" id="IPR050733">
    <property type="entry name" value="Vitellogenin/Apolipophorin"/>
</dbReference>
<evidence type="ECO:0000259" key="9">
    <source>
        <dbReference type="PROSITE" id="PS51233"/>
    </source>
</evidence>
<proteinExistence type="predicted"/>
<evidence type="ECO:0000256" key="6">
    <source>
        <dbReference type="PROSITE-ProRule" id="PRU00557"/>
    </source>
</evidence>
<evidence type="ECO:0000256" key="2">
    <source>
        <dbReference type="ARBA" id="ARBA00022525"/>
    </source>
</evidence>
<evidence type="ECO:0000313" key="11">
    <source>
        <dbReference type="Proteomes" id="UP001328107"/>
    </source>
</evidence>
<dbReference type="InterPro" id="IPR001747">
    <property type="entry name" value="Vitellogenin_N"/>
</dbReference>
<dbReference type="Pfam" id="PF09172">
    <property type="entry name" value="Vit_open_b-sht"/>
    <property type="match status" value="1"/>
</dbReference>
<keyword evidence="4" id="KW-1015">Disulfide bond</keyword>
<comment type="subcellular location">
    <subcellularLocation>
        <location evidence="1">Secreted</location>
    </subcellularLocation>
</comment>
<dbReference type="EMBL" id="BTRK01000001">
    <property type="protein sequence ID" value="GMR33187.1"/>
    <property type="molecule type" value="Genomic_DNA"/>
</dbReference>